<feature type="transmembrane region" description="Helical" evidence="1">
    <location>
        <begin position="122"/>
        <end position="140"/>
    </location>
</feature>
<evidence type="ECO:0000313" key="2">
    <source>
        <dbReference type="EMBL" id="GAA3287162.1"/>
    </source>
</evidence>
<proteinExistence type="predicted"/>
<keyword evidence="1" id="KW-0812">Transmembrane</keyword>
<dbReference type="PANTHER" id="PTHR37308:SF1">
    <property type="entry name" value="POLYPRENYL-PHOSPHATE TRANSPORTER"/>
    <property type="match status" value="1"/>
</dbReference>
<feature type="transmembrane region" description="Helical" evidence="1">
    <location>
        <begin position="94"/>
        <end position="115"/>
    </location>
</feature>
<dbReference type="Proteomes" id="UP001501736">
    <property type="component" value="Unassembled WGS sequence"/>
</dbReference>
<feature type="transmembrane region" description="Helical" evidence="1">
    <location>
        <begin position="221"/>
        <end position="247"/>
    </location>
</feature>
<accession>A0ABP6RLT7</accession>
<gene>
    <name evidence="2" type="ORF">GCM10020260_23200</name>
</gene>
<protein>
    <submittedName>
        <fullName evidence="2">DUF368 domain-containing protein</fullName>
    </submittedName>
</protein>
<evidence type="ECO:0000256" key="1">
    <source>
        <dbReference type="SAM" id="Phobius"/>
    </source>
</evidence>
<keyword evidence="1" id="KW-0472">Membrane</keyword>
<sequence length="314" mass="32486">MPQQHDGGAAPAAGSAALPVRRTSTVGNLVRGALIGLVETVPGVSGGTVALVVGIYAQLLESADHVVTAVRRLLLGPERLAGAREHLAAVRWRLIIPVLIGMAAAVFTVAGPMAAAVENHPVLTRAAFFGMVLASLAVPLRMAGLGGLRMRHVLAGLAAAVLTFWLVSLPPTTISATPATILPAAAVAVSALMLPGLSGSFLLLTVGLYEPTLQAVDQRDVGYLGIFAVGMVLGGIVLVKVLTWLLAHHRRMTLVVLAGLMLGALRSLWPWQTESRALLAPDDAWLGVLSLGLAGFVVVGLLVALDARLARRQG</sequence>
<dbReference type="Pfam" id="PF04018">
    <property type="entry name" value="VCA0040-like"/>
    <property type="match status" value="1"/>
</dbReference>
<dbReference type="InterPro" id="IPR007163">
    <property type="entry name" value="VCA0040-like"/>
</dbReference>
<evidence type="ECO:0000313" key="3">
    <source>
        <dbReference type="Proteomes" id="UP001501736"/>
    </source>
</evidence>
<dbReference type="EMBL" id="BAAAYG010000010">
    <property type="protein sequence ID" value="GAA3287162.1"/>
    <property type="molecule type" value="Genomic_DNA"/>
</dbReference>
<comment type="caution">
    <text evidence="2">The sequence shown here is derived from an EMBL/GenBank/DDBJ whole genome shotgun (WGS) entry which is preliminary data.</text>
</comment>
<feature type="transmembrane region" description="Helical" evidence="1">
    <location>
        <begin position="284"/>
        <end position="305"/>
    </location>
</feature>
<dbReference type="RefSeq" id="WP_344721533.1">
    <property type="nucleotide sequence ID" value="NZ_BAAAYG010000010.1"/>
</dbReference>
<organism evidence="2 3">
    <name type="scientific">Nesterenkonia halobia</name>
    <dbReference type="NCBI Taxonomy" id="37922"/>
    <lineage>
        <taxon>Bacteria</taxon>
        <taxon>Bacillati</taxon>
        <taxon>Actinomycetota</taxon>
        <taxon>Actinomycetes</taxon>
        <taxon>Micrococcales</taxon>
        <taxon>Micrococcaceae</taxon>
        <taxon>Nesterenkonia</taxon>
    </lineage>
</organism>
<reference evidence="3" key="1">
    <citation type="journal article" date="2019" name="Int. J. Syst. Evol. Microbiol.">
        <title>The Global Catalogue of Microorganisms (GCM) 10K type strain sequencing project: providing services to taxonomists for standard genome sequencing and annotation.</title>
        <authorList>
            <consortium name="The Broad Institute Genomics Platform"/>
            <consortium name="The Broad Institute Genome Sequencing Center for Infectious Disease"/>
            <person name="Wu L."/>
            <person name="Ma J."/>
        </authorList>
    </citation>
    <scope>NUCLEOTIDE SEQUENCE [LARGE SCALE GENOMIC DNA]</scope>
    <source>
        <strain evidence="3">JCM 11483</strain>
    </source>
</reference>
<dbReference type="PANTHER" id="PTHR37308">
    <property type="entry name" value="INTEGRAL MEMBRANE PROTEIN"/>
    <property type="match status" value="1"/>
</dbReference>
<feature type="transmembrane region" description="Helical" evidence="1">
    <location>
        <begin position="152"/>
        <end position="169"/>
    </location>
</feature>
<name>A0ABP6RLT7_9MICC</name>
<feature type="transmembrane region" description="Helical" evidence="1">
    <location>
        <begin position="181"/>
        <end position="209"/>
    </location>
</feature>
<keyword evidence="1" id="KW-1133">Transmembrane helix</keyword>
<keyword evidence="3" id="KW-1185">Reference proteome</keyword>